<evidence type="ECO:0000256" key="2">
    <source>
        <dbReference type="ARBA" id="ARBA00022553"/>
    </source>
</evidence>
<dbReference type="PANTHER" id="PTHR14514:SF4">
    <property type="entry name" value="NESPRIN-2"/>
    <property type="match status" value="1"/>
</dbReference>
<proteinExistence type="predicted"/>
<dbReference type="EMBL" id="JADWDJ010000001">
    <property type="protein sequence ID" value="KAG5285205.1"/>
    <property type="molecule type" value="Genomic_DNA"/>
</dbReference>
<feature type="region of interest" description="Disordered" evidence="5">
    <location>
        <begin position="273"/>
        <end position="318"/>
    </location>
</feature>
<feature type="compositionally biased region" description="Low complexity" evidence="5">
    <location>
        <begin position="44"/>
        <end position="66"/>
    </location>
</feature>
<evidence type="ECO:0000256" key="5">
    <source>
        <dbReference type="SAM" id="MobiDB-lite"/>
    </source>
</evidence>
<feature type="region of interest" description="Disordered" evidence="5">
    <location>
        <begin position="1"/>
        <end position="66"/>
    </location>
</feature>
<evidence type="ECO:0000256" key="1">
    <source>
        <dbReference type="ARBA" id="ARBA00004308"/>
    </source>
</evidence>
<feature type="compositionally biased region" description="Polar residues" evidence="5">
    <location>
        <begin position="333"/>
        <end position="342"/>
    </location>
</feature>
<sequence>MAQSQSVAAAHLQQQPPAQSRPQLTVQTQPRPMVPTSPTPMTPVQPQVLSQRQPQQQVPTQGAQPQPQAYFAQGVVRHASAAQNPAAPSSHIISMPPHATGPHVAPALYVCYPLLPPGAPILPLLNPSLSSGAPKPEVVPQSYPKPQTQVPMPAQMPPPWAVPTLPPAAWCPTAAVGPYETSQASDATGPKVAPSRGAPSGWEVPAKGVPLNLRVRARDSSPAPAQYQTQQWMPYPQSSAQAKVQLYCPADGPPAAALAAGVPTGITRPYSSKSLHISHQRPAPGPDADPDHNPDSAPQSGAPLVQPPTPMPRQQARQYRRLHRIQMVAQFPSPGSQGQPAEQSEPRPSQVAGAAPDTGRVSGEGPQACPRLRPQAYTGGSRLLPRRWPGTGLRRPSTHLQGHILEAITVFRDKELTEEQALAKEEMLRSLDPEMLEEFLRAAEGMEAFCTPSQLRDMEFFTQSVRTQWEACFSAEAA</sequence>
<evidence type="ECO:0000313" key="6">
    <source>
        <dbReference type="EMBL" id="KAG5285205.1"/>
    </source>
</evidence>
<evidence type="ECO:0000256" key="3">
    <source>
        <dbReference type="ARBA" id="ARBA00022737"/>
    </source>
</evidence>
<dbReference type="Proteomes" id="UP000823561">
    <property type="component" value="Chromosome 1"/>
</dbReference>
<keyword evidence="3" id="KW-0677">Repeat</keyword>
<keyword evidence="4" id="KW-0472">Membrane</keyword>
<dbReference type="AlphaFoldDB" id="A0AAV6HDK9"/>
<accession>A0AAV6HDK9</accession>
<gene>
    <name evidence="6" type="ORF">AALO_G00000730</name>
</gene>
<keyword evidence="2" id="KW-0597">Phosphoprotein</keyword>
<feature type="compositionally biased region" description="Low complexity" evidence="5">
    <location>
        <begin position="8"/>
        <end position="18"/>
    </location>
</feature>
<protein>
    <submittedName>
        <fullName evidence="6">Uncharacterized protein</fullName>
    </submittedName>
</protein>
<name>A0AAV6HDK9_9TELE</name>
<organism evidence="6 7">
    <name type="scientific">Alosa alosa</name>
    <name type="common">allis shad</name>
    <dbReference type="NCBI Taxonomy" id="278164"/>
    <lineage>
        <taxon>Eukaryota</taxon>
        <taxon>Metazoa</taxon>
        <taxon>Chordata</taxon>
        <taxon>Craniata</taxon>
        <taxon>Vertebrata</taxon>
        <taxon>Euteleostomi</taxon>
        <taxon>Actinopterygii</taxon>
        <taxon>Neopterygii</taxon>
        <taxon>Teleostei</taxon>
        <taxon>Clupei</taxon>
        <taxon>Clupeiformes</taxon>
        <taxon>Clupeoidei</taxon>
        <taxon>Clupeidae</taxon>
        <taxon>Alosa</taxon>
    </lineage>
</organism>
<reference evidence="6 7" key="1">
    <citation type="submission" date="2020-10" db="EMBL/GenBank/DDBJ databases">
        <title>Chromosome-scale genome assembly of the Allis shad, Alosa alosa.</title>
        <authorList>
            <person name="Margot Z."/>
            <person name="Christophe K."/>
            <person name="Cabau C."/>
            <person name="Louis A."/>
            <person name="Berthelot C."/>
            <person name="Parey E."/>
            <person name="Roest Crollius H."/>
            <person name="Montfort J."/>
            <person name="Robinson-Rechavi M."/>
            <person name="Bucao C."/>
            <person name="Bouchez O."/>
            <person name="Gislard M."/>
            <person name="Lluch J."/>
            <person name="Milhes M."/>
            <person name="Lampietro C."/>
            <person name="Lopez Roques C."/>
            <person name="Donnadieu C."/>
            <person name="Braasch I."/>
            <person name="Desvignes T."/>
            <person name="Postlethwait J."/>
            <person name="Bobe J."/>
            <person name="Guiguen Y."/>
        </authorList>
    </citation>
    <scope>NUCLEOTIDE SEQUENCE [LARGE SCALE GENOMIC DNA]</scope>
    <source>
        <strain evidence="6">M-15738</strain>
        <tissue evidence="6">Blood</tissue>
    </source>
</reference>
<evidence type="ECO:0000313" key="7">
    <source>
        <dbReference type="Proteomes" id="UP000823561"/>
    </source>
</evidence>
<feature type="region of interest" description="Disordered" evidence="5">
    <location>
        <begin position="180"/>
        <end position="206"/>
    </location>
</feature>
<comment type="subcellular location">
    <subcellularLocation>
        <location evidence="1">Endomembrane system</location>
    </subcellularLocation>
</comment>
<evidence type="ECO:0000256" key="4">
    <source>
        <dbReference type="ARBA" id="ARBA00023136"/>
    </source>
</evidence>
<feature type="region of interest" description="Disordered" evidence="5">
    <location>
        <begin position="331"/>
        <end position="389"/>
    </location>
</feature>
<dbReference type="PANTHER" id="PTHR14514">
    <property type="entry name" value="PKA ANCHORING PROTEIN"/>
    <property type="match status" value="1"/>
</dbReference>
<feature type="compositionally biased region" description="Pro residues" evidence="5">
    <location>
        <begin position="32"/>
        <end position="43"/>
    </location>
</feature>
<keyword evidence="7" id="KW-1185">Reference proteome</keyword>
<comment type="caution">
    <text evidence="6">The sequence shown here is derived from an EMBL/GenBank/DDBJ whole genome shotgun (WGS) entry which is preliminary data.</text>
</comment>